<feature type="domain" description="Gcn1 N-terminal" evidence="1">
    <location>
        <begin position="363"/>
        <end position="578"/>
    </location>
</feature>
<reference evidence="2" key="1">
    <citation type="submission" date="2023-03" db="EMBL/GenBank/DDBJ databases">
        <title>Massive genome expansion in bonnet fungi (Mycena s.s.) driven by repeated elements and novel gene families across ecological guilds.</title>
        <authorList>
            <consortium name="Lawrence Berkeley National Laboratory"/>
            <person name="Harder C.B."/>
            <person name="Miyauchi S."/>
            <person name="Viragh M."/>
            <person name="Kuo A."/>
            <person name="Thoen E."/>
            <person name="Andreopoulos B."/>
            <person name="Lu D."/>
            <person name="Skrede I."/>
            <person name="Drula E."/>
            <person name="Henrissat B."/>
            <person name="Morin E."/>
            <person name="Kohler A."/>
            <person name="Barry K."/>
            <person name="LaButti K."/>
            <person name="Morin E."/>
            <person name="Salamov A."/>
            <person name="Lipzen A."/>
            <person name="Mereny Z."/>
            <person name="Hegedus B."/>
            <person name="Baldrian P."/>
            <person name="Stursova M."/>
            <person name="Weitz H."/>
            <person name="Taylor A."/>
            <person name="Grigoriev I.V."/>
            <person name="Nagy L.G."/>
            <person name="Martin F."/>
            <person name="Kauserud H."/>
        </authorList>
    </citation>
    <scope>NUCLEOTIDE SEQUENCE</scope>
    <source>
        <strain evidence="2">CBHHK067</strain>
    </source>
</reference>
<gene>
    <name evidence="2" type="ORF">B0H17DRAFT_183120</name>
</gene>
<accession>A0AAD7GAI2</accession>
<evidence type="ECO:0000259" key="1">
    <source>
        <dbReference type="Pfam" id="PF12074"/>
    </source>
</evidence>
<sequence length="587" mass="62442">MSSKPGWPSSDRIHDEWDQAMRFAHDVLLNGKVSERVRFLQEEILSLCELELGSRETADLFSLLTSTYPRYTDAESRGAVERVGAALVRRDPALAEQVVAWLDAQSAHASAPGDVYALLCWSCALLPLVIASPLLGDLARVLAGLLDTLLGSPRAKPAMRVGAVTRVRRALRGVSNELEPIIQLLIKIRAIPLLGVTIDVVIHLKTTTEPVEARLSSELNSAVLELYCKEVLECRTVVPTHILKSLDLYIRTYVDSLAFDAVVRPALERALNRGIVIGPRAFLTAYTKPIPVPSFRALLPQILTLARAPNTAASIRDIVDLFRAVIERLRAEATEIELGIELEQTREAILALPRGRKTASGGHRAALYGMLGCLEVPRDVEAGVPALLALLANETAPEAAEALGSVLEGWIGALLTSDVPVKKAGDAGAAVVHGMGLKSGAGVAGVRRAWWMLGAGVLWAGARDSEAYSAFARALLPALDAALNALGTGIGAKDDALWEACVSAACLLRLAAGGELAKHAVGLPAVRAIIAPVSGDKPVWLFNERVYSRIGAAKDAVGMVATEQEALWFVRALDGVWAVAAGGSSCA</sequence>
<dbReference type="Proteomes" id="UP001221757">
    <property type="component" value="Unassembled WGS sequence"/>
</dbReference>
<evidence type="ECO:0000313" key="2">
    <source>
        <dbReference type="EMBL" id="KAJ7672703.1"/>
    </source>
</evidence>
<comment type="caution">
    <text evidence="2">The sequence shown here is derived from an EMBL/GenBank/DDBJ whole genome shotgun (WGS) entry which is preliminary data.</text>
</comment>
<proteinExistence type="predicted"/>
<keyword evidence="3" id="KW-1185">Reference proteome</keyword>
<evidence type="ECO:0000313" key="3">
    <source>
        <dbReference type="Proteomes" id="UP001221757"/>
    </source>
</evidence>
<protein>
    <recommendedName>
        <fullName evidence="1">Gcn1 N-terminal domain-containing protein</fullName>
    </recommendedName>
</protein>
<dbReference type="EMBL" id="JARKIE010000167">
    <property type="protein sequence ID" value="KAJ7672703.1"/>
    <property type="molecule type" value="Genomic_DNA"/>
</dbReference>
<dbReference type="InterPro" id="IPR022716">
    <property type="entry name" value="Gcn1_N"/>
</dbReference>
<name>A0AAD7GAI2_MYCRO</name>
<dbReference type="AlphaFoldDB" id="A0AAD7GAI2"/>
<organism evidence="2 3">
    <name type="scientific">Mycena rosella</name>
    <name type="common">Pink bonnet</name>
    <name type="synonym">Agaricus rosellus</name>
    <dbReference type="NCBI Taxonomy" id="1033263"/>
    <lineage>
        <taxon>Eukaryota</taxon>
        <taxon>Fungi</taxon>
        <taxon>Dikarya</taxon>
        <taxon>Basidiomycota</taxon>
        <taxon>Agaricomycotina</taxon>
        <taxon>Agaricomycetes</taxon>
        <taxon>Agaricomycetidae</taxon>
        <taxon>Agaricales</taxon>
        <taxon>Marasmiineae</taxon>
        <taxon>Mycenaceae</taxon>
        <taxon>Mycena</taxon>
    </lineage>
</organism>
<dbReference type="Pfam" id="PF12074">
    <property type="entry name" value="Gcn1_N"/>
    <property type="match status" value="1"/>
</dbReference>